<organism evidence="2">
    <name type="scientific">bioreactor metagenome</name>
    <dbReference type="NCBI Taxonomy" id="1076179"/>
    <lineage>
        <taxon>unclassified sequences</taxon>
        <taxon>metagenomes</taxon>
        <taxon>ecological metagenomes</taxon>
    </lineage>
</organism>
<sequence length="52" mass="5938">MCYLKRASISIRNRNLVLLVFIVRCGLVSDIAIVYDRHKLTATIRKLGYGTI</sequence>
<proteinExistence type="predicted"/>
<name>A0A645H907_9ZZZZ</name>
<protein>
    <submittedName>
        <fullName evidence="2">Uncharacterized protein</fullName>
    </submittedName>
</protein>
<accession>A0A645H907</accession>
<keyword evidence="1" id="KW-0472">Membrane</keyword>
<feature type="transmembrane region" description="Helical" evidence="1">
    <location>
        <begin position="16"/>
        <end position="35"/>
    </location>
</feature>
<dbReference type="AlphaFoldDB" id="A0A645H907"/>
<dbReference type="EMBL" id="VSSQ01089146">
    <property type="protein sequence ID" value="MPN35511.1"/>
    <property type="molecule type" value="Genomic_DNA"/>
</dbReference>
<gene>
    <name evidence="2" type="ORF">SDC9_183009</name>
</gene>
<comment type="caution">
    <text evidence="2">The sequence shown here is derived from an EMBL/GenBank/DDBJ whole genome shotgun (WGS) entry which is preliminary data.</text>
</comment>
<evidence type="ECO:0000313" key="2">
    <source>
        <dbReference type="EMBL" id="MPN35511.1"/>
    </source>
</evidence>
<reference evidence="2" key="1">
    <citation type="submission" date="2019-08" db="EMBL/GenBank/DDBJ databases">
        <authorList>
            <person name="Kucharzyk K."/>
            <person name="Murdoch R.W."/>
            <person name="Higgins S."/>
            <person name="Loffler F."/>
        </authorList>
    </citation>
    <scope>NUCLEOTIDE SEQUENCE</scope>
</reference>
<evidence type="ECO:0000256" key="1">
    <source>
        <dbReference type="SAM" id="Phobius"/>
    </source>
</evidence>
<keyword evidence="1" id="KW-0812">Transmembrane</keyword>
<keyword evidence="1" id="KW-1133">Transmembrane helix</keyword>